<dbReference type="AlphaFoldDB" id="A0A382EHD2"/>
<gene>
    <name evidence="3" type="ORF">METZ01_LOCUS202338</name>
</gene>
<dbReference type="GO" id="GO:0004129">
    <property type="term" value="F:cytochrome-c oxidase activity"/>
    <property type="evidence" value="ECO:0007669"/>
    <property type="project" value="InterPro"/>
</dbReference>
<evidence type="ECO:0000259" key="2">
    <source>
        <dbReference type="PROSITE" id="PS50857"/>
    </source>
</evidence>
<feature type="transmembrane region" description="Helical" evidence="1">
    <location>
        <begin position="6"/>
        <end position="27"/>
    </location>
</feature>
<dbReference type="PROSITE" id="PS50857">
    <property type="entry name" value="COX2_CUA"/>
    <property type="match status" value="1"/>
</dbReference>
<dbReference type="EMBL" id="UINC01044265">
    <property type="protein sequence ID" value="SVB49484.1"/>
    <property type="molecule type" value="Genomic_DNA"/>
</dbReference>
<dbReference type="GO" id="GO:0016020">
    <property type="term" value="C:membrane"/>
    <property type="evidence" value="ECO:0007669"/>
    <property type="project" value="InterPro"/>
</dbReference>
<sequence length="183" mass="20717">MRTPIATFLYVGFVVTLIVFCVALLYFRSFDFYFGTAKNSSAPVAMGNRHLSAPVVIEARGKRFEWSFRYPGRDGELGTSDDFRSHKELHLPLETNVVLKLESDDFIYIMSNPELGLKQVAVPELTHTLKFHTAKIGPFELLADPLCGWRPLHDDLMGRVIIHSVTDFNDWVKKMVAGPVSNQ</sequence>
<dbReference type="InterPro" id="IPR002429">
    <property type="entry name" value="CcO_II-like_C"/>
</dbReference>
<dbReference type="Gene3D" id="2.60.40.420">
    <property type="entry name" value="Cupredoxins - blue copper proteins"/>
    <property type="match status" value="1"/>
</dbReference>
<dbReference type="GO" id="GO:0005507">
    <property type="term" value="F:copper ion binding"/>
    <property type="evidence" value="ECO:0007669"/>
    <property type="project" value="InterPro"/>
</dbReference>
<dbReference type="SUPFAM" id="SSF49503">
    <property type="entry name" value="Cupredoxins"/>
    <property type="match status" value="1"/>
</dbReference>
<evidence type="ECO:0000256" key="1">
    <source>
        <dbReference type="SAM" id="Phobius"/>
    </source>
</evidence>
<accession>A0A382EHD2</accession>
<organism evidence="3">
    <name type="scientific">marine metagenome</name>
    <dbReference type="NCBI Taxonomy" id="408172"/>
    <lineage>
        <taxon>unclassified sequences</taxon>
        <taxon>metagenomes</taxon>
        <taxon>ecological metagenomes</taxon>
    </lineage>
</organism>
<proteinExistence type="predicted"/>
<keyword evidence="1" id="KW-0812">Transmembrane</keyword>
<keyword evidence="1" id="KW-1133">Transmembrane helix</keyword>
<protein>
    <recommendedName>
        <fullName evidence="2">Cytochrome oxidase subunit II copper A binding domain-containing protein</fullName>
    </recommendedName>
</protein>
<name>A0A382EHD2_9ZZZZ</name>
<evidence type="ECO:0000313" key="3">
    <source>
        <dbReference type="EMBL" id="SVB49484.1"/>
    </source>
</evidence>
<keyword evidence="1" id="KW-0472">Membrane</keyword>
<feature type="domain" description="Cytochrome oxidase subunit II copper A binding" evidence="2">
    <location>
        <begin position="52"/>
        <end position="174"/>
    </location>
</feature>
<reference evidence="3" key="1">
    <citation type="submission" date="2018-05" db="EMBL/GenBank/DDBJ databases">
        <authorList>
            <person name="Lanie J.A."/>
            <person name="Ng W.-L."/>
            <person name="Kazmierczak K.M."/>
            <person name="Andrzejewski T.M."/>
            <person name="Davidsen T.M."/>
            <person name="Wayne K.J."/>
            <person name="Tettelin H."/>
            <person name="Glass J.I."/>
            <person name="Rusch D."/>
            <person name="Podicherti R."/>
            <person name="Tsui H.-C.T."/>
            <person name="Winkler M.E."/>
        </authorList>
    </citation>
    <scope>NUCLEOTIDE SEQUENCE</scope>
</reference>
<dbReference type="InterPro" id="IPR008972">
    <property type="entry name" value="Cupredoxin"/>
</dbReference>